<feature type="domain" description="Fungal lipase-type" evidence="4">
    <location>
        <begin position="99"/>
        <end position="276"/>
    </location>
</feature>
<name>K0KX04_WICCF</name>
<dbReference type="Proteomes" id="UP000009328">
    <property type="component" value="Unassembled WGS sequence"/>
</dbReference>
<evidence type="ECO:0000256" key="2">
    <source>
        <dbReference type="ARBA" id="ARBA00022801"/>
    </source>
</evidence>
<dbReference type="AlphaFoldDB" id="K0KX04"/>
<evidence type="ECO:0000256" key="1">
    <source>
        <dbReference type="ARBA" id="ARBA00013279"/>
    </source>
</evidence>
<dbReference type="InterPro" id="IPR029058">
    <property type="entry name" value="AB_hydrolase_fold"/>
</dbReference>
<dbReference type="Pfam" id="PF01764">
    <property type="entry name" value="Lipase_3"/>
    <property type="match status" value="1"/>
</dbReference>
<organism evidence="5 6">
    <name type="scientific">Wickerhamomyces ciferrii (strain ATCC 14091 / BCRC 22168 / CBS 111 / JCM 3599 / NBRC 0793 / NRRL Y-1031 F-60-10)</name>
    <name type="common">Yeast</name>
    <name type="synonym">Pichia ciferrii</name>
    <dbReference type="NCBI Taxonomy" id="1206466"/>
    <lineage>
        <taxon>Eukaryota</taxon>
        <taxon>Fungi</taxon>
        <taxon>Dikarya</taxon>
        <taxon>Ascomycota</taxon>
        <taxon>Saccharomycotina</taxon>
        <taxon>Saccharomycetes</taxon>
        <taxon>Phaffomycetales</taxon>
        <taxon>Wickerhamomycetaceae</taxon>
        <taxon>Wickerhamomyces</taxon>
    </lineage>
</organism>
<comment type="caution">
    <text evidence="5">The sequence shown here is derived from an EMBL/GenBank/DDBJ whole genome shotgun (WGS) entry which is preliminary data.</text>
</comment>
<feature type="signal peptide" evidence="3">
    <location>
        <begin position="1"/>
        <end position="18"/>
    </location>
</feature>
<dbReference type="HOGENOM" id="CLU_032957_3_0_1"/>
<dbReference type="InterPro" id="IPR051299">
    <property type="entry name" value="AB_hydrolase_lip/est"/>
</dbReference>
<dbReference type="PANTHER" id="PTHR46640:SF3">
    <property type="entry name" value="LIPASE LIH1-RELATED"/>
    <property type="match status" value="1"/>
</dbReference>
<gene>
    <name evidence="5" type="ORF">BN7_6175</name>
</gene>
<evidence type="ECO:0000313" key="5">
    <source>
        <dbReference type="EMBL" id="CCH46582.1"/>
    </source>
</evidence>
<dbReference type="InterPro" id="IPR002921">
    <property type="entry name" value="Fungal_lipase-type"/>
</dbReference>
<dbReference type="STRING" id="1206466.K0KX04"/>
<keyword evidence="3" id="KW-0732">Signal</keyword>
<keyword evidence="2 5" id="KW-0378">Hydrolase</keyword>
<dbReference type="EMBL" id="CAIF01000254">
    <property type="protein sequence ID" value="CCH46582.1"/>
    <property type="molecule type" value="Genomic_DNA"/>
</dbReference>
<dbReference type="CDD" id="cd00519">
    <property type="entry name" value="Lipase_3"/>
    <property type="match status" value="1"/>
</dbReference>
<feature type="chain" id="PRO_5003836550" description="triacylglycerol lipase" evidence="3">
    <location>
        <begin position="19"/>
        <end position="352"/>
    </location>
</feature>
<dbReference type="PANTHER" id="PTHR46640">
    <property type="entry name" value="TRIACYLGLYCEROL LIPASE, PUTATIVE (AFU_ORTHOLOGUE AFUA_6G06510)-RELATED"/>
    <property type="match status" value="1"/>
</dbReference>
<proteinExistence type="predicted"/>
<protein>
    <recommendedName>
        <fullName evidence="1">triacylglycerol lipase</fullName>
        <ecNumber evidence="1">3.1.1.3</ecNumber>
    </recommendedName>
</protein>
<evidence type="ECO:0000256" key="3">
    <source>
        <dbReference type="SAM" id="SignalP"/>
    </source>
</evidence>
<dbReference type="Gene3D" id="3.40.50.1820">
    <property type="entry name" value="alpha/beta hydrolase"/>
    <property type="match status" value="1"/>
</dbReference>
<dbReference type="InParanoid" id="K0KX04"/>
<dbReference type="SUPFAM" id="SSF53474">
    <property type="entry name" value="alpha/beta-Hydrolases"/>
    <property type="match status" value="1"/>
</dbReference>
<reference evidence="5 6" key="1">
    <citation type="journal article" date="2012" name="Eukaryot. Cell">
        <title>Draft genome sequence of Wickerhamomyces ciferrii NRRL Y-1031 F-60-10.</title>
        <authorList>
            <person name="Schneider J."/>
            <person name="Andrea H."/>
            <person name="Blom J."/>
            <person name="Jaenicke S."/>
            <person name="Ruckert C."/>
            <person name="Schorsch C."/>
            <person name="Szczepanowski R."/>
            <person name="Farwick M."/>
            <person name="Goesmann A."/>
            <person name="Puhler A."/>
            <person name="Schaffer S."/>
            <person name="Tauch A."/>
            <person name="Kohler T."/>
            <person name="Brinkrolf K."/>
        </authorList>
    </citation>
    <scope>NUCLEOTIDE SEQUENCE [LARGE SCALE GENOMIC DNA]</scope>
    <source>
        <strain evidence="6">ATCC 14091 / BCRC 22168 / CBS 111 / JCM 3599 / NBRC 0793 / NRRL Y-1031 F-60-10</strain>
    </source>
</reference>
<sequence>MKLIQLIQLLSFAITVLGFSDSVYNKLFEITNYAKISYCSVDERFTTGPFSEECSDLGFCKKEEQKDTTIEAVVRPNFFESEISGDSYVAVNDEDKQVYIVFRGSVTPGDWITDITFAQCPYASALKNDIKYDDFDNGTDSDSIKATILSKSNNKLECEDCYVHCGVYAEFTKSIQDLNKAAKPYLDKGYNLTITGHSLGGGYATLGAAEFRNLGYNPLTITYASLRVGNPAFNKWLDSIYNTEENAKIVGNGGDLPIPSYSRVHQETDVVPRLPPSVPGVLEYTHSGLDFSITKVLLPHNKENVVFQGASDNDKNDAVDVKFQPGMVLFIYQHLHQFQRIGVPCNDWDYLD</sequence>
<accession>K0KX04</accession>
<dbReference type="eggNOG" id="KOG4569">
    <property type="taxonomic scope" value="Eukaryota"/>
</dbReference>
<evidence type="ECO:0000259" key="4">
    <source>
        <dbReference type="Pfam" id="PF01764"/>
    </source>
</evidence>
<dbReference type="GO" id="GO:0006629">
    <property type="term" value="P:lipid metabolic process"/>
    <property type="evidence" value="ECO:0007669"/>
    <property type="project" value="InterPro"/>
</dbReference>
<keyword evidence="6" id="KW-1185">Reference proteome</keyword>
<dbReference type="EC" id="3.1.1.3" evidence="1"/>
<evidence type="ECO:0000313" key="6">
    <source>
        <dbReference type="Proteomes" id="UP000009328"/>
    </source>
</evidence>
<dbReference type="GO" id="GO:0004806">
    <property type="term" value="F:triacylglycerol lipase activity"/>
    <property type="evidence" value="ECO:0007669"/>
    <property type="project" value="UniProtKB-EC"/>
</dbReference>